<feature type="domain" description="Amidohydrolase 3" evidence="1">
    <location>
        <begin position="44"/>
        <end position="93"/>
    </location>
</feature>
<dbReference type="Gene3D" id="2.30.40.10">
    <property type="entry name" value="Urease, subunit C, domain 1"/>
    <property type="match status" value="1"/>
</dbReference>
<dbReference type="Gene3D" id="3.20.20.140">
    <property type="entry name" value="Metal-dependent hydrolases"/>
    <property type="match status" value="1"/>
</dbReference>
<gene>
    <name evidence="2" type="ORF">METZ01_LOCUS459680</name>
</gene>
<dbReference type="SUPFAM" id="SSF51338">
    <property type="entry name" value="Composite domain of metallo-dependent hydrolases"/>
    <property type="match status" value="1"/>
</dbReference>
<feature type="non-terminal residue" evidence="2">
    <location>
        <position position="124"/>
    </location>
</feature>
<dbReference type="GO" id="GO:0016812">
    <property type="term" value="F:hydrolase activity, acting on carbon-nitrogen (but not peptide) bonds, in cyclic amides"/>
    <property type="evidence" value="ECO:0007669"/>
    <property type="project" value="TreeGrafter"/>
</dbReference>
<dbReference type="AlphaFoldDB" id="A0A383AFY5"/>
<dbReference type="Pfam" id="PF07969">
    <property type="entry name" value="Amidohydro_3"/>
    <property type="match status" value="1"/>
</dbReference>
<sequence length="124" mass="12866">VGYDILIKNGTLIDGTGSPARRGNLAIKAGRITGVGDVDGLAKRVIDADGAVVAPGFIDPHTHYDAQICWDGAVTPSSWHGVTSVVMGNCGVGIAPCRPDAREIAMRDLVNVEAIPYGVLEEGI</sequence>
<accession>A0A383AFY5</accession>
<dbReference type="InterPro" id="IPR050378">
    <property type="entry name" value="Metallo-dep_Hydrolases_sf"/>
</dbReference>
<dbReference type="PANTHER" id="PTHR11647">
    <property type="entry name" value="HYDRANTOINASE/DIHYDROPYRIMIDINASE FAMILY MEMBER"/>
    <property type="match status" value="1"/>
</dbReference>
<reference evidence="2" key="1">
    <citation type="submission" date="2018-05" db="EMBL/GenBank/DDBJ databases">
        <authorList>
            <person name="Lanie J.A."/>
            <person name="Ng W.-L."/>
            <person name="Kazmierczak K.M."/>
            <person name="Andrzejewski T.M."/>
            <person name="Davidsen T.M."/>
            <person name="Wayne K.J."/>
            <person name="Tettelin H."/>
            <person name="Glass J.I."/>
            <person name="Rusch D."/>
            <person name="Podicherti R."/>
            <person name="Tsui H.-C.T."/>
            <person name="Winkler M.E."/>
        </authorList>
    </citation>
    <scope>NUCLEOTIDE SEQUENCE</scope>
</reference>
<evidence type="ECO:0000313" key="2">
    <source>
        <dbReference type="EMBL" id="SVE06826.1"/>
    </source>
</evidence>
<evidence type="ECO:0000259" key="1">
    <source>
        <dbReference type="Pfam" id="PF07969"/>
    </source>
</evidence>
<protein>
    <recommendedName>
        <fullName evidence="1">Amidohydrolase 3 domain-containing protein</fullName>
    </recommendedName>
</protein>
<dbReference type="InterPro" id="IPR011059">
    <property type="entry name" value="Metal-dep_hydrolase_composite"/>
</dbReference>
<organism evidence="2">
    <name type="scientific">marine metagenome</name>
    <dbReference type="NCBI Taxonomy" id="408172"/>
    <lineage>
        <taxon>unclassified sequences</taxon>
        <taxon>metagenomes</taxon>
        <taxon>ecological metagenomes</taxon>
    </lineage>
</organism>
<dbReference type="PANTHER" id="PTHR11647:SF1">
    <property type="entry name" value="COLLAPSIN RESPONSE MEDIATOR PROTEIN"/>
    <property type="match status" value="1"/>
</dbReference>
<dbReference type="EMBL" id="UINC01191936">
    <property type="protein sequence ID" value="SVE06826.1"/>
    <property type="molecule type" value="Genomic_DNA"/>
</dbReference>
<dbReference type="GO" id="GO:0005829">
    <property type="term" value="C:cytosol"/>
    <property type="evidence" value="ECO:0007669"/>
    <property type="project" value="TreeGrafter"/>
</dbReference>
<dbReference type="InterPro" id="IPR013108">
    <property type="entry name" value="Amidohydro_3"/>
</dbReference>
<name>A0A383AFY5_9ZZZZ</name>
<feature type="non-terminal residue" evidence="2">
    <location>
        <position position="1"/>
    </location>
</feature>
<proteinExistence type="predicted"/>